<dbReference type="Pfam" id="PF16344">
    <property type="entry name" value="FecR_C"/>
    <property type="match status" value="1"/>
</dbReference>
<evidence type="ECO:0000313" key="4">
    <source>
        <dbReference type="Proteomes" id="UP001139000"/>
    </source>
</evidence>
<dbReference type="Gene3D" id="2.60.120.1440">
    <property type="match status" value="1"/>
</dbReference>
<dbReference type="AlphaFoldDB" id="A0A9X1PLH2"/>
<dbReference type="InterPro" id="IPR006860">
    <property type="entry name" value="FecR"/>
</dbReference>
<dbReference type="Proteomes" id="UP001139000">
    <property type="component" value="Unassembled WGS sequence"/>
</dbReference>
<dbReference type="PIRSF" id="PIRSF018266">
    <property type="entry name" value="FecR"/>
    <property type="match status" value="1"/>
</dbReference>
<dbReference type="PANTHER" id="PTHR30273:SF2">
    <property type="entry name" value="PROTEIN FECR"/>
    <property type="match status" value="1"/>
</dbReference>
<gene>
    <name evidence="3" type="ORF">LXM26_15940</name>
</gene>
<feature type="domain" description="Protein FecR C-terminal" evidence="2">
    <location>
        <begin position="293"/>
        <end position="361"/>
    </location>
</feature>
<name>A0A9X1PLH2_9BACT</name>
<feature type="domain" description="FecR protein" evidence="1">
    <location>
        <begin position="150"/>
        <end position="235"/>
    </location>
</feature>
<dbReference type="PANTHER" id="PTHR30273">
    <property type="entry name" value="PERIPLASMIC SIGNAL SENSOR AND SIGMA FACTOR ACTIVATOR FECR-RELATED"/>
    <property type="match status" value="1"/>
</dbReference>
<reference evidence="3" key="1">
    <citation type="submission" date="2021-12" db="EMBL/GenBank/DDBJ databases">
        <title>Novel species in genus Dyadobacter.</title>
        <authorList>
            <person name="Ma C."/>
        </authorList>
    </citation>
    <scope>NUCLEOTIDE SEQUENCE</scope>
    <source>
        <strain evidence="3">LJ419</strain>
    </source>
</reference>
<dbReference type="InterPro" id="IPR012373">
    <property type="entry name" value="Ferrdict_sens_TM"/>
</dbReference>
<dbReference type="Pfam" id="PF04773">
    <property type="entry name" value="FecR"/>
    <property type="match status" value="1"/>
</dbReference>
<organism evidence="3 4">
    <name type="scientific">Dyadobacter chenwenxiniae</name>
    <dbReference type="NCBI Taxonomy" id="2906456"/>
    <lineage>
        <taxon>Bacteria</taxon>
        <taxon>Pseudomonadati</taxon>
        <taxon>Bacteroidota</taxon>
        <taxon>Cytophagia</taxon>
        <taxon>Cytophagales</taxon>
        <taxon>Spirosomataceae</taxon>
        <taxon>Dyadobacter</taxon>
    </lineage>
</organism>
<sequence>MDYRYYTAEELATDDLFREWVISPTPEVTSFWLKWIAENPEKSGEVGMARELVLTVYDMHNDQLTEEALQQEIEEITRLAGLQKQARGASIYPLLRQPAWRVAAIFLLVSALGLWLYKRERNTGSPAAAHVSAARETSMLERKNDGFRELTVLLSDNSIATLSPGSMIRYPKSFDASERKVILSGEAFFDVAKNPERPFLVYANETVTKVLGTSFRVKALDQENTVMVLVKTGRVSVYPKTAYETLQSKPEVNVSVIVLDPNQQAVFNRKENKLEKGVVINRQLLSELSVQKELIFDDKPVSDVFKALQDIYGIEISCNQEMLANCIISAQFSDENLKQRLNAICQAIGADYDMVDGKIVISGKGCNQ</sequence>
<proteinExistence type="predicted"/>
<dbReference type="Gene3D" id="3.55.50.30">
    <property type="match status" value="1"/>
</dbReference>
<protein>
    <submittedName>
        <fullName evidence="3">FecR domain-containing protein</fullName>
    </submittedName>
</protein>
<accession>A0A9X1PLH2</accession>
<dbReference type="RefSeq" id="WP_234656052.1">
    <property type="nucleotide sequence ID" value="NZ_CP094997.1"/>
</dbReference>
<evidence type="ECO:0000313" key="3">
    <source>
        <dbReference type="EMBL" id="MCF0063001.1"/>
    </source>
</evidence>
<dbReference type="EMBL" id="JAJTTC010000003">
    <property type="protein sequence ID" value="MCF0063001.1"/>
    <property type="molecule type" value="Genomic_DNA"/>
</dbReference>
<dbReference type="GO" id="GO:0016989">
    <property type="term" value="F:sigma factor antagonist activity"/>
    <property type="evidence" value="ECO:0007669"/>
    <property type="project" value="TreeGrafter"/>
</dbReference>
<comment type="caution">
    <text evidence="3">The sequence shown here is derived from an EMBL/GenBank/DDBJ whole genome shotgun (WGS) entry which is preliminary data.</text>
</comment>
<dbReference type="InterPro" id="IPR032508">
    <property type="entry name" value="FecR_C"/>
</dbReference>
<evidence type="ECO:0000259" key="1">
    <source>
        <dbReference type="Pfam" id="PF04773"/>
    </source>
</evidence>
<evidence type="ECO:0000259" key="2">
    <source>
        <dbReference type="Pfam" id="PF16344"/>
    </source>
</evidence>
<keyword evidence="4" id="KW-1185">Reference proteome</keyword>